<sequence length="90" mass="10190">MTRYTRRTPQGVQVSPQALPAALEQLARFEDAYEALLRQRAELSAQMEPLKAAGKQKSARFRELLGKKLVNQQILLQLEFCEISEGDEEG</sequence>
<dbReference type="AlphaFoldDB" id="A0A9D2MDB7"/>
<reference evidence="2" key="1">
    <citation type="journal article" date="2021" name="PeerJ">
        <title>Extensive microbial diversity within the chicken gut microbiome revealed by metagenomics and culture.</title>
        <authorList>
            <person name="Gilroy R."/>
            <person name="Ravi A."/>
            <person name="Getino M."/>
            <person name="Pursley I."/>
            <person name="Horton D.L."/>
            <person name="Alikhan N.F."/>
            <person name="Baker D."/>
            <person name="Gharbi K."/>
            <person name="Hall N."/>
            <person name="Watson M."/>
            <person name="Adriaenssens E.M."/>
            <person name="Foster-Nyarko E."/>
            <person name="Jarju S."/>
            <person name="Secka A."/>
            <person name="Antonio M."/>
            <person name="Oren A."/>
            <person name="Chaudhuri R.R."/>
            <person name="La Ragione R."/>
            <person name="Hildebrand F."/>
            <person name="Pallen M.J."/>
        </authorList>
    </citation>
    <scope>NUCLEOTIDE SEQUENCE</scope>
    <source>
        <strain evidence="2">CHK189-11263</strain>
    </source>
</reference>
<gene>
    <name evidence="2" type="ORF">H9714_08175</name>
</gene>
<organism evidence="2 3">
    <name type="scientific">Candidatus Flavonifractor intestinipullorum</name>
    <dbReference type="NCBI Taxonomy" id="2838587"/>
    <lineage>
        <taxon>Bacteria</taxon>
        <taxon>Bacillati</taxon>
        <taxon>Bacillota</taxon>
        <taxon>Clostridia</taxon>
        <taxon>Eubacteriales</taxon>
        <taxon>Oscillospiraceae</taxon>
        <taxon>Flavonifractor</taxon>
    </lineage>
</organism>
<comment type="caution">
    <text evidence="2">The sequence shown here is derived from an EMBL/GenBank/DDBJ whole genome shotgun (WGS) entry which is preliminary data.</text>
</comment>
<protein>
    <submittedName>
        <fullName evidence="2">Uncharacterized protein</fullName>
    </submittedName>
</protein>
<feature type="coiled-coil region" evidence="1">
    <location>
        <begin position="19"/>
        <end position="46"/>
    </location>
</feature>
<reference evidence="2" key="2">
    <citation type="submission" date="2021-04" db="EMBL/GenBank/DDBJ databases">
        <authorList>
            <person name="Gilroy R."/>
        </authorList>
    </citation>
    <scope>NUCLEOTIDE SEQUENCE</scope>
    <source>
        <strain evidence="2">CHK189-11263</strain>
    </source>
</reference>
<dbReference type="EMBL" id="DWYC01000072">
    <property type="protein sequence ID" value="HJB57513.1"/>
    <property type="molecule type" value="Genomic_DNA"/>
</dbReference>
<evidence type="ECO:0000313" key="3">
    <source>
        <dbReference type="Proteomes" id="UP000824208"/>
    </source>
</evidence>
<evidence type="ECO:0000313" key="2">
    <source>
        <dbReference type="EMBL" id="HJB57513.1"/>
    </source>
</evidence>
<proteinExistence type="predicted"/>
<keyword evidence="1" id="KW-0175">Coiled coil</keyword>
<dbReference type="Proteomes" id="UP000824208">
    <property type="component" value="Unassembled WGS sequence"/>
</dbReference>
<name>A0A9D2MDB7_9FIRM</name>
<evidence type="ECO:0000256" key="1">
    <source>
        <dbReference type="SAM" id="Coils"/>
    </source>
</evidence>
<accession>A0A9D2MDB7</accession>